<feature type="signal peptide" evidence="1">
    <location>
        <begin position="1"/>
        <end position="23"/>
    </location>
</feature>
<name>A0A401IRP0_9LACO</name>
<accession>A0A401IRP0</accession>
<dbReference type="Gene3D" id="2.170.130.30">
    <property type="match status" value="1"/>
</dbReference>
<feature type="chain" id="PRO_5039033129" description="Transcobalamin-like C-terminal domain-containing protein" evidence="1">
    <location>
        <begin position="24"/>
        <end position="124"/>
    </location>
</feature>
<dbReference type="RefSeq" id="WP_229717918.1">
    <property type="nucleotide sequence ID" value="NZ_BFFP01000007.1"/>
</dbReference>
<dbReference type="AlphaFoldDB" id="A0A401IRP0"/>
<dbReference type="Pfam" id="PF14478">
    <property type="entry name" value="DUF4430"/>
    <property type="match status" value="1"/>
</dbReference>
<keyword evidence="4" id="KW-1185">Reference proteome</keyword>
<dbReference type="InterPro" id="IPR027954">
    <property type="entry name" value="Transcobalamin-like_C"/>
</dbReference>
<organism evidence="3 4">
    <name type="scientific">Ligilactobacillus salitolerans</name>
    <dbReference type="NCBI Taxonomy" id="1808352"/>
    <lineage>
        <taxon>Bacteria</taxon>
        <taxon>Bacillati</taxon>
        <taxon>Bacillota</taxon>
        <taxon>Bacilli</taxon>
        <taxon>Lactobacillales</taxon>
        <taxon>Lactobacillaceae</taxon>
        <taxon>Ligilactobacillus</taxon>
    </lineage>
</organism>
<dbReference type="PROSITE" id="PS51257">
    <property type="entry name" value="PROKAR_LIPOPROTEIN"/>
    <property type="match status" value="1"/>
</dbReference>
<dbReference type="Proteomes" id="UP000286848">
    <property type="component" value="Unassembled WGS sequence"/>
</dbReference>
<protein>
    <recommendedName>
        <fullName evidence="2">Transcobalamin-like C-terminal domain-containing protein</fullName>
    </recommendedName>
</protein>
<gene>
    <name evidence="3" type="ORF">LFYK43_06610</name>
</gene>
<comment type="caution">
    <text evidence="3">The sequence shown here is derived from an EMBL/GenBank/DDBJ whole genome shotgun (WGS) entry which is preliminary data.</text>
</comment>
<keyword evidence="1" id="KW-0732">Signal</keyword>
<evidence type="ECO:0000256" key="1">
    <source>
        <dbReference type="SAM" id="SignalP"/>
    </source>
</evidence>
<dbReference type="EMBL" id="BFFP01000007">
    <property type="protein sequence ID" value="GBG94202.1"/>
    <property type="molecule type" value="Genomic_DNA"/>
</dbReference>
<evidence type="ECO:0000313" key="3">
    <source>
        <dbReference type="EMBL" id="GBG94202.1"/>
    </source>
</evidence>
<feature type="domain" description="Transcobalamin-like C-terminal" evidence="2">
    <location>
        <begin position="55"/>
        <end position="120"/>
    </location>
</feature>
<reference evidence="4" key="1">
    <citation type="journal article" date="2019" name="Int. J. Syst. Evol. Microbiol.">
        <title>Lactobacillus salitolerans sp. nov., a novel lactic acid bacterium isolated from spent mushroom substrates.</title>
        <authorList>
            <person name="Tohno M."/>
            <person name="Tanizawa Y."/>
            <person name="Kojima Y."/>
            <person name="Sakamoto M."/>
            <person name="Nakamura Y."/>
            <person name="Ohkuma M."/>
            <person name="Kobayashi H."/>
        </authorList>
    </citation>
    <scope>NUCLEOTIDE SEQUENCE [LARGE SCALE GENOMIC DNA]</scope>
    <source>
        <strain evidence="4">YK43</strain>
    </source>
</reference>
<sequence length="124" mass="13937">MNKKIVLVMGLLMALLLTGCANTGQEQDPNQARVVYQLKSGDKKLAQKKITVEKGSKVVTGLKKAWSVKLQNGMVTQIDGHAQDPDRDRYWTYEINGKEAKKGVNQQKVYDQDKIVFTLKDISQ</sequence>
<proteinExistence type="predicted"/>
<evidence type="ECO:0000259" key="2">
    <source>
        <dbReference type="Pfam" id="PF14478"/>
    </source>
</evidence>
<evidence type="ECO:0000313" key="4">
    <source>
        <dbReference type="Proteomes" id="UP000286848"/>
    </source>
</evidence>